<proteinExistence type="predicted"/>
<evidence type="ECO:0000313" key="3">
    <source>
        <dbReference type="Proteomes" id="UP000756860"/>
    </source>
</evidence>
<evidence type="ECO:0000256" key="1">
    <source>
        <dbReference type="SAM" id="MobiDB-lite"/>
    </source>
</evidence>
<protein>
    <submittedName>
        <fullName evidence="2">DUF3466 family protein</fullName>
    </submittedName>
</protein>
<accession>A0ABS5SBK9</accession>
<reference evidence="2 3" key="1">
    <citation type="submission" date="2021-05" db="EMBL/GenBank/DDBJ databases">
        <title>The draft genome of Geobacter luticola JCM 17780.</title>
        <authorList>
            <person name="Xu Z."/>
            <person name="Masuda Y."/>
            <person name="Itoh H."/>
            <person name="Senoo K."/>
        </authorList>
    </citation>
    <scope>NUCLEOTIDE SEQUENCE [LARGE SCALE GENOMIC DNA]</scope>
    <source>
        <strain evidence="2 3">JCM 17780</strain>
    </source>
</reference>
<sequence length="391" mass="39414">MKEFTRIVLGLLVVLMLALAGCGGGGGSSTTPTATDLDGDGVPNTEDAFPNDATRFASFTTRQITGITGSTFSAAVDINGTRQVVGMSDTGATQELRAVLWNVAADGTPSPTIELNPLGGNAYSAAYGINEAGITVGESSDNSDTVAVFWPSGSQNPTKLQLLAATGPSAAFKISTTGRVVGETLNASAKSVAVLWNTVTSAPLELPRLSGGTTSAAYFITADGTRIVGESENSGGSMRGVVWQVAANGTVGNPTELGVLSGHVTSVALGMNAAGQIVGESESASGEVHAVIWTEGVLGGLFGYNVKDMGPAGARSSASAINDTSRIAGWMDSPASTASLWHALNALNVATPLSNAIFAQGVTSQAYGINSGGYVVGMSQDRAFVAVPSSP</sequence>
<gene>
    <name evidence="2" type="ORF">KI810_06835</name>
</gene>
<name>A0ABS5SBK9_9BACT</name>
<evidence type="ECO:0000313" key="2">
    <source>
        <dbReference type="EMBL" id="MBT0652764.1"/>
    </source>
</evidence>
<dbReference type="Proteomes" id="UP000756860">
    <property type="component" value="Unassembled WGS sequence"/>
</dbReference>
<dbReference type="EMBL" id="JAHCVK010000002">
    <property type="protein sequence ID" value="MBT0652764.1"/>
    <property type="molecule type" value="Genomic_DNA"/>
</dbReference>
<dbReference type="SUPFAM" id="SSF101908">
    <property type="entry name" value="Putative isomerase YbhE"/>
    <property type="match status" value="1"/>
</dbReference>
<dbReference type="RefSeq" id="WP_214174764.1">
    <property type="nucleotide sequence ID" value="NZ_JAHCVK010000002.1"/>
</dbReference>
<keyword evidence="3" id="KW-1185">Reference proteome</keyword>
<feature type="region of interest" description="Disordered" evidence="1">
    <location>
        <begin position="28"/>
        <end position="49"/>
    </location>
</feature>
<dbReference type="PROSITE" id="PS51257">
    <property type="entry name" value="PROKAR_LIPOPROTEIN"/>
    <property type="match status" value="1"/>
</dbReference>
<dbReference type="NCBIfam" id="TIGR02913">
    <property type="entry name" value="HAF_rpt"/>
    <property type="match status" value="1"/>
</dbReference>
<comment type="caution">
    <text evidence="2">The sequence shown here is derived from an EMBL/GenBank/DDBJ whole genome shotgun (WGS) entry which is preliminary data.</text>
</comment>
<organism evidence="2 3">
    <name type="scientific">Geomobilimonas luticola</name>
    <dbReference type="NCBI Taxonomy" id="1114878"/>
    <lineage>
        <taxon>Bacteria</taxon>
        <taxon>Pseudomonadati</taxon>
        <taxon>Thermodesulfobacteriota</taxon>
        <taxon>Desulfuromonadia</taxon>
        <taxon>Geobacterales</taxon>
        <taxon>Geobacteraceae</taxon>
        <taxon>Geomobilimonas</taxon>
    </lineage>
</organism>
<dbReference type="InterPro" id="IPR014262">
    <property type="entry name" value="HAF_rpt"/>
</dbReference>